<feature type="compositionally biased region" description="Polar residues" evidence="1">
    <location>
        <begin position="20"/>
        <end position="30"/>
    </location>
</feature>
<sequence length="42" mass="4514">MGLFLSLKKSRYGSGKKSMVVTSGSNQRALSSRKKGLMSLPP</sequence>
<proteinExistence type="predicted"/>
<keyword evidence="2" id="KW-0614">Plasmid</keyword>
<geneLocation type="plasmid" evidence="2">
    <name>pG3216.2</name>
</geneLocation>
<name>A0A2R4KL75_ECOLX</name>
<dbReference type="EMBL" id="MG550958">
    <property type="protein sequence ID" value="AVV60379.1"/>
    <property type="molecule type" value="Genomic_DNA"/>
</dbReference>
<reference evidence="2" key="1">
    <citation type="submission" date="2017-11" db="EMBL/GenBank/DDBJ databases">
        <title>Plasmid harboring IMP-8 metallo-beta-lactamase in E. coli isolates from Argentina.</title>
        <authorList>
            <person name="Elena A."/>
            <person name="Cejas D."/>
            <person name="Magarinos F."/>
            <person name="Gutkind G."/>
            <person name="Di Conza J."/>
            <person name="Radice M."/>
        </authorList>
    </citation>
    <scope>NUCLEOTIDE SEQUENCE</scope>
    <source>
        <strain evidence="2">G3216</strain>
        <plasmid evidence="2">pG3216.2</plasmid>
    </source>
</reference>
<protein>
    <submittedName>
        <fullName evidence="2">Uncharacterized protein</fullName>
    </submittedName>
</protein>
<organism evidence="2">
    <name type="scientific">Escherichia coli</name>
    <dbReference type="NCBI Taxonomy" id="562"/>
    <lineage>
        <taxon>Bacteria</taxon>
        <taxon>Pseudomonadati</taxon>
        <taxon>Pseudomonadota</taxon>
        <taxon>Gammaproteobacteria</taxon>
        <taxon>Enterobacterales</taxon>
        <taxon>Enterobacteriaceae</taxon>
        <taxon>Escherichia</taxon>
    </lineage>
</organism>
<accession>A0A2R4KL75</accession>
<feature type="region of interest" description="Disordered" evidence="1">
    <location>
        <begin position="15"/>
        <end position="42"/>
    </location>
</feature>
<evidence type="ECO:0000313" key="2">
    <source>
        <dbReference type="EMBL" id="AVV60379.1"/>
    </source>
</evidence>
<dbReference type="AlphaFoldDB" id="A0A2R4KL75"/>
<evidence type="ECO:0000256" key="1">
    <source>
        <dbReference type="SAM" id="MobiDB-lite"/>
    </source>
</evidence>